<proteinExistence type="predicted"/>
<organism evidence="3 4">
    <name type="scientific">Rhododendron simsii</name>
    <name type="common">Sims's rhododendron</name>
    <dbReference type="NCBI Taxonomy" id="118357"/>
    <lineage>
        <taxon>Eukaryota</taxon>
        <taxon>Viridiplantae</taxon>
        <taxon>Streptophyta</taxon>
        <taxon>Embryophyta</taxon>
        <taxon>Tracheophyta</taxon>
        <taxon>Spermatophyta</taxon>
        <taxon>Magnoliopsida</taxon>
        <taxon>eudicotyledons</taxon>
        <taxon>Gunneridae</taxon>
        <taxon>Pentapetalae</taxon>
        <taxon>asterids</taxon>
        <taxon>Ericales</taxon>
        <taxon>Ericaceae</taxon>
        <taxon>Ericoideae</taxon>
        <taxon>Rhodoreae</taxon>
        <taxon>Rhododendron</taxon>
    </lineage>
</organism>
<dbReference type="PANTHER" id="PTHR35546">
    <property type="entry name" value="F-BOX PROTEIN INTERACTION DOMAIN PROTEIN-RELATED"/>
    <property type="match status" value="1"/>
</dbReference>
<comment type="caution">
    <text evidence="3">The sequence shown here is derived from an EMBL/GenBank/DDBJ whole genome shotgun (WGS) entry which is preliminary data.</text>
</comment>
<dbReference type="Proteomes" id="UP000626092">
    <property type="component" value="Unassembled WGS sequence"/>
</dbReference>
<dbReference type="InterPro" id="IPR055290">
    <property type="entry name" value="At3g26010-like"/>
</dbReference>
<dbReference type="InterPro" id="IPR006527">
    <property type="entry name" value="F-box-assoc_dom_typ1"/>
</dbReference>
<feature type="domain" description="F-box" evidence="1">
    <location>
        <begin position="32"/>
        <end position="65"/>
    </location>
</feature>
<accession>A0A834LR51</accession>
<evidence type="ECO:0008006" key="5">
    <source>
        <dbReference type="Google" id="ProtNLM"/>
    </source>
</evidence>
<dbReference type="AlphaFoldDB" id="A0A834LR51"/>
<feature type="domain" description="F-box associated beta-propeller type 1" evidence="2">
    <location>
        <begin position="122"/>
        <end position="295"/>
    </location>
</feature>
<evidence type="ECO:0000259" key="2">
    <source>
        <dbReference type="Pfam" id="PF07734"/>
    </source>
</evidence>
<sequence length="420" mass="47758">MDAYTMPPPPPTKRSCSASLPPAADAVAASTDVLIQIFYLLPFKSLCRFKSVSMHWLSLISDLNFPPTSLLPSALFLDRRTPHHNDLPLVEFLSLADQNPTKPSSDQNPGNFIPDPLGLQIASSCNGLFCCFTFLSCQSDRTYYMYNPTTKQFKKLPKPGRGGVSEPFVCGTDLAFDPSKSRHYKIVCVRYLDKDLEPRPSKPKLGFEWYRAEVYSSELGDWVLSGEPFVASLNTCFNRGVFWKGCIHWSNSDDRGKESLCFDIDEGVVREVKMPLIGGKESYEKRNVSYFGESQGHLHLIEIYDQKRTKFDVYEMEMDCSGWFVKYLVDLDSIPVVIEEMNLGYNFVPLLVVQGDIDEESFLVLLINGKVIRYDFEGKTFKKLCDFGPGKEYNGYYVDGFLRYGGWLSAFPFIESFSWL</sequence>
<dbReference type="InterPro" id="IPR036047">
    <property type="entry name" value="F-box-like_dom_sf"/>
</dbReference>
<dbReference type="PANTHER" id="PTHR35546:SF134">
    <property type="entry name" value="F-BOX ASSOCIATED DOMAIN-CONTAINING PROTEIN"/>
    <property type="match status" value="1"/>
</dbReference>
<dbReference type="EMBL" id="WJXA01000003">
    <property type="protein sequence ID" value="KAF7147042.1"/>
    <property type="molecule type" value="Genomic_DNA"/>
</dbReference>
<dbReference type="OrthoDB" id="605328at2759"/>
<evidence type="ECO:0000313" key="4">
    <source>
        <dbReference type="Proteomes" id="UP000626092"/>
    </source>
</evidence>
<dbReference type="Gene3D" id="1.20.1280.50">
    <property type="match status" value="1"/>
</dbReference>
<reference evidence="3" key="1">
    <citation type="submission" date="2019-11" db="EMBL/GenBank/DDBJ databases">
        <authorList>
            <person name="Liu Y."/>
            <person name="Hou J."/>
            <person name="Li T.-Q."/>
            <person name="Guan C.-H."/>
            <person name="Wu X."/>
            <person name="Wu H.-Z."/>
            <person name="Ling F."/>
            <person name="Zhang R."/>
            <person name="Shi X.-G."/>
            <person name="Ren J.-P."/>
            <person name="Chen E.-F."/>
            <person name="Sun J.-M."/>
        </authorList>
    </citation>
    <scope>NUCLEOTIDE SEQUENCE</scope>
    <source>
        <strain evidence="3">Adult_tree_wgs_1</strain>
        <tissue evidence="3">Leaves</tissue>
    </source>
</reference>
<evidence type="ECO:0000259" key="1">
    <source>
        <dbReference type="Pfam" id="PF00646"/>
    </source>
</evidence>
<dbReference type="InterPro" id="IPR001810">
    <property type="entry name" value="F-box_dom"/>
</dbReference>
<protein>
    <recommendedName>
        <fullName evidence="5">F-box domain-containing protein</fullName>
    </recommendedName>
</protein>
<dbReference type="Pfam" id="PF00646">
    <property type="entry name" value="F-box"/>
    <property type="match status" value="1"/>
</dbReference>
<dbReference type="SUPFAM" id="SSF81383">
    <property type="entry name" value="F-box domain"/>
    <property type="match status" value="1"/>
</dbReference>
<dbReference type="Pfam" id="PF07734">
    <property type="entry name" value="FBA_1"/>
    <property type="match status" value="1"/>
</dbReference>
<gene>
    <name evidence="3" type="ORF">RHSIM_Rhsim03G0162300</name>
</gene>
<evidence type="ECO:0000313" key="3">
    <source>
        <dbReference type="EMBL" id="KAF7147042.1"/>
    </source>
</evidence>
<name>A0A834LR51_RHOSS</name>
<keyword evidence="4" id="KW-1185">Reference proteome</keyword>